<keyword evidence="9" id="KW-0735">Signal-anchor</keyword>
<dbReference type="OrthoDB" id="3784at2759"/>
<keyword evidence="7" id="KW-0812">Transmembrane</keyword>
<dbReference type="OMA" id="HMVNTDA"/>
<dbReference type="Proteomes" id="UP000324585">
    <property type="component" value="Unassembled WGS sequence"/>
</dbReference>
<feature type="domain" description="Glycosyltransferase 2-like" evidence="13">
    <location>
        <begin position="110"/>
        <end position="223"/>
    </location>
</feature>
<comment type="subcellular location">
    <subcellularLocation>
        <location evidence="1">Endoplasmic reticulum membrane</location>
        <topology evidence="1">Single-pass membrane protein</topology>
    </subcellularLocation>
</comment>
<evidence type="ECO:0000259" key="13">
    <source>
        <dbReference type="Pfam" id="PF00535"/>
    </source>
</evidence>
<keyword evidence="11" id="KW-0472">Membrane</keyword>
<evidence type="ECO:0000256" key="4">
    <source>
        <dbReference type="ARBA" id="ARBA00012583"/>
    </source>
</evidence>
<evidence type="ECO:0000256" key="10">
    <source>
        <dbReference type="ARBA" id="ARBA00022989"/>
    </source>
</evidence>
<evidence type="ECO:0000256" key="6">
    <source>
        <dbReference type="ARBA" id="ARBA00022679"/>
    </source>
</evidence>
<keyword evidence="6 14" id="KW-0808">Transferase</keyword>
<dbReference type="InterPro" id="IPR029044">
    <property type="entry name" value="Nucleotide-diphossugar_trans"/>
</dbReference>
<evidence type="ECO:0000256" key="7">
    <source>
        <dbReference type="ARBA" id="ARBA00022692"/>
    </source>
</evidence>
<comment type="pathway">
    <text evidence="2">Protein modification; protein glycosylation.</text>
</comment>
<dbReference type="Pfam" id="PF00535">
    <property type="entry name" value="Glycos_transf_2"/>
    <property type="match status" value="1"/>
</dbReference>
<evidence type="ECO:0000256" key="1">
    <source>
        <dbReference type="ARBA" id="ARBA00004389"/>
    </source>
</evidence>
<reference evidence="15" key="1">
    <citation type="journal article" date="2019" name="Nat. Commun.">
        <title>Expansion of phycobilisome linker gene families in mesophilic red algae.</title>
        <authorList>
            <person name="Lee J."/>
            <person name="Kim D."/>
            <person name="Bhattacharya D."/>
            <person name="Yoon H.S."/>
        </authorList>
    </citation>
    <scope>NUCLEOTIDE SEQUENCE [LARGE SCALE GENOMIC DNA]</scope>
    <source>
        <strain evidence="15">CCMP 1328</strain>
    </source>
</reference>
<evidence type="ECO:0000256" key="2">
    <source>
        <dbReference type="ARBA" id="ARBA00004922"/>
    </source>
</evidence>
<dbReference type="SUPFAM" id="SSF53448">
    <property type="entry name" value="Nucleotide-diphospho-sugar transferases"/>
    <property type="match status" value="1"/>
</dbReference>
<dbReference type="EC" id="2.4.1.117" evidence="4"/>
<dbReference type="InterPro" id="IPR035518">
    <property type="entry name" value="DPG_synthase"/>
</dbReference>
<evidence type="ECO:0000256" key="12">
    <source>
        <dbReference type="ARBA" id="ARBA00045097"/>
    </source>
</evidence>
<sequence length="380" mass="42605">MLIGWVAAGKVSRLRVSRESVRTAQYLCWRRLRTGQIRPTPCLQVRRRCRYLGTSADRRPKLLGQAEGEGNMSSNIPMSEYTYIDPASMRPGRKEMFPSLFSSPAEVRLTVVVPAYNEEARLPAMMDEALAFLEKWGEEDNSFTYEIIVANDGSRDKTALVALEYTKRFSAQKVRVLSLAQNAGKGVAVKKGIMAARGAVILFCDADGATRFADLSILYRQLELIARDQQADSLENAHACVIGSRYHLKSSAERSLVREFVSRVFNLYVQYVGGVRGVRDTQCGFKLFTRRSAQLIFPCMHLDRWAFDVEALYIAQAHCVAISEVPVQWMEIPGSKLSVVKASLNMARDMALMRWNYLTGVWSAGVPDLAHVGTQSNKFP</sequence>
<dbReference type="GO" id="GO:0005789">
    <property type="term" value="C:endoplasmic reticulum membrane"/>
    <property type="evidence" value="ECO:0007669"/>
    <property type="project" value="UniProtKB-SubCell"/>
</dbReference>
<evidence type="ECO:0000256" key="9">
    <source>
        <dbReference type="ARBA" id="ARBA00022968"/>
    </source>
</evidence>
<gene>
    <name evidence="14" type="ORF">FVE85_8407</name>
</gene>
<comment type="similarity">
    <text evidence="3">Belongs to the glycosyltransferase 2 family.</text>
</comment>
<dbReference type="GO" id="GO:0004581">
    <property type="term" value="F:dolichyl-phosphate beta-glucosyltransferase activity"/>
    <property type="evidence" value="ECO:0007669"/>
    <property type="project" value="UniProtKB-EC"/>
</dbReference>
<keyword evidence="15" id="KW-1185">Reference proteome</keyword>
<dbReference type="Gene3D" id="3.90.550.10">
    <property type="entry name" value="Spore Coat Polysaccharide Biosynthesis Protein SpsA, Chain A"/>
    <property type="match status" value="1"/>
</dbReference>
<evidence type="ECO:0000256" key="8">
    <source>
        <dbReference type="ARBA" id="ARBA00022824"/>
    </source>
</evidence>
<dbReference type="EMBL" id="VRMN01000011">
    <property type="protein sequence ID" value="KAA8491925.1"/>
    <property type="molecule type" value="Genomic_DNA"/>
</dbReference>
<evidence type="ECO:0000256" key="5">
    <source>
        <dbReference type="ARBA" id="ARBA00022676"/>
    </source>
</evidence>
<protein>
    <recommendedName>
        <fullName evidence="4">dolichyl-phosphate beta-glucosyltransferase</fullName>
        <ecNumber evidence="4">2.4.1.117</ecNumber>
    </recommendedName>
</protein>
<proteinExistence type="inferred from homology"/>
<organism evidence="14 15">
    <name type="scientific">Porphyridium purpureum</name>
    <name type="common">Red alga</name>
    <name type="synonym">Porphyridium cruentum</name>
    <dbReference type="NCBI Taxonomy" id="35688"/>
    <lineage>
        <taxon>Eukaryota</taxon>
        <taxon>Rhodophyta</taxon>
        <taxon>Bangiophyceae</taxon>
        <taxon>Porphyridiales</taxon>
        <taxon>Porphyridiaceae</taxon>
        <taxon>Porphyridium</taxon>
    </lineage>
</organism>
<keyword evidence="8" id="KW-0256">Endoplasmic reticulum</keyword>
<evidence type="ECO:0000313" key="14">
    <source>
        <dbReference type="EMBL" id="KAA8491925.1"/>
    </source>
</evidence>
<dbReference type="InterPro" id="IPR001173">
    <property type="entry name" value="Glyco_trans_2-like"/>
</dbReference>
<dbReference type="PANTHER" id="PTHR10859">
    <property type="entry name" value="GLYCOSYL TRANSFERASE"/>
    <property type="match status" value="1"/>
</dbReference>
<name>A0A5J4YLA8_PORPP</name>
<comment type="catalytic activity">
    <reaction evidence="12">
        <text>a di-trans,poly-cis-dolichyl phosphate + UDP-alpha-D-glucose = a di-trans,poly-cis-dolichyl beta-D-glucosyl phosphate + UDP</text>
        <dbReference type="Rhea" id="RHEA:15401"/>
        <dbReference type="Rhea" id="RHEA-COMP:19498"/>
        <dbReference type="Rhea" id="RHEA-COMP:19502"/>
        <dbReference type="ChEBI" id="CHEBI:57525"/>
        <dbReference type="ChEBI" id="CHEBI:57683"/>
        <dbReference type="ChEBI" id="CHEBI:58223"/>
        <dbReference type="ChEBI" id="CHEBI:58885"/>
        <dbReference type="EC" id="2.4.1.117"/>
    </reaction>
    <physiologicalReaction direction="left-to-right" evidence="12">
        <dbReference type="Rhea" id="RHEA:15402"/>
    </physiologicalReaction>
</comment>
<evidence type="ECO:0000313" key="15">
    <source>
        <dbReference type="Proteomes" id="UP000324585"/>
    </source>
</evidence>
<keyword evidence="10" id="KW-1133">Transmembrane helix</keyword>
<comment type="caution">
    <text evidence="14">The sequence shown here is derived from an EMBL/GenBank/DDBJ whole genome shotgun (WGS) entry which is preliminary data.</text>
</comment>
<keyword evidence="5" id="KW-0328">Glycosyltransferase</keyword>
<evidence type="ECO:0000256" key="11">
    <source>
        <dbReference type="ARBA" id="ARBA00023136"/>
    </source>
</evidence>
<dbReference type="CDD" id="cd04188">
    <property type="entry name" value="DPG_synthase"/>
    <property type="match status" value="1"/>
</dbReference>
<evidence type="ECO:0000256" key="3">
    <source>
        <dbReference type="ARBA" id="ARBA00006739"/>
    </source>
</evidence>
<dbReference type="PANTHER" id="PTHR10859:SF91">
    <property type="entry name" value="DOLICHYL-PHOSPHATE BETA-GLUCOSYLTRANSFERASE"/>
    <property type="match status" value="1"/>
</dbReference>
<dbReference type="GO" id="GO:0006487">
    <property type="term" value="P:protein N-linked glycosylation"/>
    <property type="evidence" value="ECO:0007669"/>
    <property type="project" value="TreeGrafter"/>
</dbReference>
<accession>A0A5J4YLA8</accession>
<dbReference type="AlphaFoldDB" id="A0A5J4YLA8"/>